<evidence type="ECO:0008006" key="3">
    <source>
        <dbReference type="Google" id="ProtNLM"/>
    </source>
</evidence>
<dbReference type="AlphaFoldDB" id="A0A2U1PG28"/>
<gene>
    <name evidence="1" type="ORF">CTI12_AA157380</name>
</gene>
<comment type="caution">
    <text evidence="1">The sequence shown here is derived from an EMBL/GenBank/DDBJ whole genome shotgun (WGS) entry which is preliminary data.</text>
</comment>
<dbReference type="GO" id="GO:0048367">
    <property type="term" value="P:shoot system development"/>
    <property type="evidence" value="ECO:0007669"/>
    <property type="project" value="InterPro"/>
</dbReference>
<dbReference type="GO" id="GO:0048364">
    <property type="term" value="P:root development"/>
    <property type="evidence" value="ECO:0007669"/>
    <property type="project" value="InterPro"/>
</dbReference>
<dbReference type="InterPro" id="IPR004320">
    <property type="entry name" value="BPS1_pln"/>
</dbReference>
<dbReference type="EMBL" id="PKPP01001203">
    <property type="protein sequence ID" value="PWA84690.1"/>
    <property type="molecule type" value="Genomic_DNA"/>
</dbReference>
<proteinExistence type="predicted"/>
<sequence length="290" mass="32449">MAASSKSISLPCRSHPTTLHIEELLRKMKITSAEATSSDAICSGLSQMKTLYGCMDDLLASSTNQILMSQEQNKKWVNELVDESVMFLDICGSISDMLSESKEHSRDIYSSLRRRKGDLNVENSITKYSCFRKKMKKDVKGLVASLKQVDNMITGAGSVVVDSDNHQLVAVIRALIGVSEMTVLVFESLLMFLSMPVSKQNTWSIVVSKLVHKRRVACEDHQEQVVENEFERVDEALRKLCEDGSLSDVQIAQCKLETLGAQIERMESGLECMFRCLVQTRVSLLNIISK</sequence>
<name>A0A2U1PG28_ARTAN</name>
<protein>
    <recommendedName>
        <fullName evidence="3">DUF241 domain protein</fullName>
    </recommendedName>
</protein>
<dbReference type="PANTHER" id="PTHR33070">
    <property type="entry name" value="OS06G0725500 PROTEIN"/>
    <property type="match status" value="1"/>
</dbReference>
<dbReference type="STRING" id="35608.A0A2U1PG28"/>
<dbReference type="PANTHER" id="PTHR33070:SF109">
    <property type="entry name" value="DOMAIN PROTEIN, PUTATIVE (DUF241)-RELATED"/>
    <property type="match status" value="1"/>
</dbReference>
<dbReference type="Pfam" id="PF03087">
    <property type="entry name" value="BPS1"/>
    <property type="match status" value="1"/>
</dbReference>
<organism evidence="1 2">
    <name type="scientific">Artemisia annua</name>
    <name type="common">Sweet wormwood</name>
    <dbReference type="NCBI Taxonomy" id="35608"/>
    <lineage>
        <taxon>Eukaryota</taxon>
        <taxon>Viridiplantae</taxon>
        <taxon>Streptophyta</taxon>
        <taxon>Embryophyta</taxon>
        <taxon>Tracheophyta</taxon>
        <taxon>Spermatophyta</taxon>
        <taxon>Magnoliopsida</taxon>
        <taxon>eudicotyledons</taxon>
        <taxon>Gunneridae</taxon>
        <taxon>Pentapetalae</taxon>
        <taxon>asterids</taxon>
        <taxon>campanulids</taxon>
        <taxon>Asterales</taxon>
        <taxon>Asteraceae</taxon>
        <taxon>Asteroideae</taxon>
        <taxon>Anthemideae</taxon>
        <taxon>Artemisiinae</taxon>
        <taxon>Artemisia</taxon>
    </lineage>
</organism>
<keyword evidence="2" id="KW-1185">Reference proteome</keyword>
<evidence type="ECO:0000313" key="2">
    <source>
        <dbReference type="Proteomes" id="UP000245207"/>
    </source>
</evidence>
<dbReference type="OrthoDB" id="1701699at2759"/>
<accession>A0A2U1PG28</accession>
<reference evidence="1 2" key="1">
    <citation type="journal article" date="2018" name="Mol. Plant">
        <title>The genome of Artemisia annua provides insight into the evolution of Asteraceae family and artemisinin biosynthesis.</title>
        <authorList>
            <person name="Shen Q."/>
            <person name="Zhang L."/>
            <person name="Liao Z."/>
            <person name="Wang S."/>
            <person name="Yan T."/>
            <person name="Shi P."/>
            <person name="Liu M."/>
            <person name="Fu X."/>
            <person name="Pan Q."/>
            <person name="Wang Y."/>
            <person name="Lv Z."/>
            <person name="Lu X."/>
            <person name="Zhang F."/>
            <person name="Jiang W."/>
            <person name="Ma Y."/>
            <person name="Chen M."/>
            <person name="Hao X."/>
            <person name="Li L."/>
            <person name="Tang Y."/>
            <person name="Lv G."/>
            <person name="Zhou Y."/>
            <person name="Sun X."/>
            <person name="Brodelius P.E."/>
            <person name="Rose J.K.C."/>
            <person name="Tang K."/>
        </authorList>
    </citation>
    <scope>NUCLEOTIDE SEQUENCE [LARGE SCALE GENOMIC DNA]</scope>
    <source>
        <strain evidence="2">cv. Huhao1</strain>
        <tissue evidence="1">Leaf</tissue>
    </source>
</reference>
<evidence type="ECO:0000313" key="1">
    <source>
        <dbReference type="EMBL" id="PWA84690.1"/>
    </source>
</evidence>
<dbReference type="Proteomes" id="UP000245207">
    <property type="component" value="Unassembled WGS sequence"/>
</dbReference>